<name>A0AAE3A1X0_9FIRM</name>
<evidence type="ECO:0000313" key="2">
    <source>
        <dbReference type="EMBL" id="MCC2118600.1"/>
    </source>
</evidence>
<keyword evidence="1" id="KW-0812">Transmembrane</keyword>
<keyword evidence="3" id="KW-1185">Reference proteome</keyword>
<reference evidence="2 3" key="1">
    <citation type="submission" date="2021-10" db="EMBL/GenBank/DDBJ databases">
        <title>Anaerobic single-cell dispensing facilitates the cultivation of human gut bacteria.</title>
        <authorList>
            <person name="Afrizal A."/>
        </authorList>
    </citation>
    <scope>NUCLEOTIDE SEQUENCE [LARGE SCALE GENOMIC DNA]</scope>
    <source>
        <strain evidence="2 3">CLA-AA-H273</strain>
    </source>
</reference>
<dbReference type="AlphaFoldDB" id="A0AAE3A1X0"/>
<feature type="transmembrane region" description="Helical" evidence="1">
    <location>
        <begin position="184"/>
        <end position="201"/>
    </location>
</feature>
<keyword evidence="1" id="KW-1133">Transmembrane helix</keyword>
<feature type="transmembrane region" description="Helical" evidence="1">
    <location>
        <begin position="221"/>
        <end position="239"/>
    </location>
</feature>
<evidence type="ECO:0000313" key="3">
    <source>
        <dbReference type="Proteomes" id="UP001197795"/>
    </source>
</evidence>
<protein>
    <submittedName>
        <fullName evidence="2">Uncharacterized protein</fullName>
    </submittedName>
</protein>
<feature type="transmembrane region" description="Helical" evidence="1">
    <location>
        <begin position="145"/>
        <end position="164"/>
    </location>
</feature>
<sequence length="248" mass="27587">MRALEIVFRILWSVVLGGLIYGSAIWLLRVELSGDIERMEPGKAWLLGGLAWINAVVILVIGGMDGRLPEENRLVILGAQGILCSLLAGGLLAAACMDAVHSYVYNYVWWWCLPWTGILLGLPVSEAYMEDGVCRITDRFSIQQAAAMALFVLLQQILFAQMYGRADCHAFSVCALAGCAWQGNLLWFLIHMLSALTLLAAVQFCRRNVTPDGKLRVPKPFIPYIVVTFWVQIPVMLYLQSKAAYIYA</sequence>
<accession>A0AAE3A1X0</accession>
<feature type="transmembrane region" description="Helical" evidence="1">
    <location>
        <begin position="44"/>
        <end position="62"/>
    </location>
</feature>
<proteinExistence type="predicted"/>
<evidence type="ECO:0000256" key="1">
    <source>
        <dbReference type="SAM" id="Phobius"/>
    </source>
</evidence>
<organism evidence="2 3">
    <name type="scientific">Waltera acetigignens</name>
    <dbReference type="NCBI Taxonomy" id="2981769"/>
    <lineage>
        <taxon>Bacteria</taxon>
        <taxon>Bacillati</taxon>
        <taxon>Bacillota</taxon>
        <taxon>Clostridia</taxon>
        <taxon>Lachnospirales</taxon>
        <taxon>Lachnospiraceae</taxon>
        <taxon>Waltera</taxon>
    </lineage>
</organism>
<comment type="caution">
    <text evidence="2">The sequence shown here is derived from an EMBL/GenBank/DDBJ whole genome shotgun (WGS) entry which is preliminary data.</text>
</comment>
<keyword evidence="1" id="KW-0472">Membrane</keyword>
<feature type="transmembrane region" description="Helical" evidence="1">
    <location>
        <begin position="74"/>
        <end position="95"/>
    </location>
</feature>
<dbReference type="EMBL" id="JAJEPV010000005">
    <property type="protein sequence ID" value="MCC2118600.1"/>
    <property type="molecule type" value="Genomic_DNA"/>
</dbReference>
<gene>
    <name evidence="2" type="ORF">LKD75_03160</name>
</gene>
<feature type="transmembrane region" description="Helical" evidence="1">
    <location>
        <begin position="107"/>
        <end position="124"/>
    </location>
</feature>
<feature type="transmembrane region" description="Helical" evidence="1">
    <location>
        <begin position="7"/>
        <end position="28"/>
    </location>
</feature>
<dbReference type="Proteomes" id="UP001197795">
    <property type="component" value="Unassembled WGS sequence"/>
</dbReference>
<dbReference type="RefSeq" id="WP_227732434.1">
    <property type="nucleotide sequence ID" value="NZ_JAJEPV010000005.1"/>
</dbReference>